<comment type="catalytic activity">
    <reaction evidence="4">
        <text>ATP + (deoxyribonucleotide)n-3'-hydroxyl + 5'-phospho-(deoxyribonucleotide)m = (deoxyribonucleotide)n+m + AMP + diphosphate.</text>
        <dbReference type="EC" id="6.5.1.1"/>
    </reaction>
</comment>
<evidence type="ECO:0000313" key="7">
    <source>
        <dbReference type="EMBL" id="MFC5863253.1"/>
    </source>
</evidence>
<dbReference type="InterPro" id="IPR012309">
    <property type="entry name" value="DNA_ligase_ATP-dep_C"/>
</dbReference>
<dbReference type="InterPro" id="IPR014146">
    <property type="entry name" value="LigD_ligase_dom"/>
</dbReference>
<dbReference type="Pfam" id="PF04679">
    <property type="entry name" value="DNA_ligase_A_C"/>
    <property type="match status" value="1"/>
</dbReference>
<feature type="domain" description="ATP-dependent DNA ligase family profile" evidence="6">
    <location>
        <begin position="124"/>
        <end position="250"/>
    </location>
</feature>
<accession>A0ABW1EGN6</accession>
<gene>
    <name evidence="7" type="primary">ligD</name>
    <name evidence="7" type="ORF">ACFPT7_13190</name>
</gene>
<dbReference type="SUPFAM" id="SSF50249">
    <property type="entry name" value="Nucleic acid-binding proteins"/>
    <property type="match status" value="1"/>
</dbReference>
<dbReference type="SUPFAM" id="SSF56091">
    <property type="entry name" value="DNA ligase/mRNA capping enzyme, catalytic domain"/>
    <property type="match status" value="1"/>
</dbReference>
<dbReference type="EC" id="6.5.1.1" evidence="2"/>
<dbReference type="InterPro" id="IPR050191">
    <property type="entry name" value="ATP-dep_DNA_ligase"/>
</dbReference>
<dbReference type="Gene3D" id="3.30.470.30">
    <property type="entry name" value="DNA ligase/mRNA capping enzyme"/>
    <property type="match status" value="1"/>
</dbReference>
<dbReference type="CDD" id="cd07906">
    <property type="entry name" value="Adenylation_DNA_ligase_LigD_LigC"/>
    <property type="match status" value="1"/>
</dbReference>
<evidence type="ECO:0000259" key="6">
    <source>
        <dbReference type="PROSITE" id="PS50160"/>
    </source>
</evidence>
<evidence type="ECO:0000256" key="2">
    <source>
        <dbReference type="ARBA" id="ARBA00012727"/>
    </source>
</evidence>
<dbReference type="InterPro" id="IPR012310">
    <property type="entry name" value="DNA_ligase_ATP-dep_cent"/>
</dbReference>
<keyword evidence="8" id="KW-1185">Reference proteome</keyword>
<evidence type="ECO:0000256" key="4">
    <source>
        <dbReference type="ARBA" id="ARBA00034003"/>
    </source>
</evidence>
<dbReference type="PROSITE" id="PS50160">
    <property type="entry name" value="DNA_LIGASE_A3"/>
    <property type="match status" value="1"/>
</dbReference>
<sequence length="349" mass="38695">MARIRKPVTRSTAIFHPDLHKLPHEAMPSFLPPQLAVQVSEPPASSGWIHELKLDGYRIQAHIDSAQHQVRLLTRNSLDWTHRMRPIAEVVAELPAESAILDGEVVALLPSGLSSFAALQAAFQEGSAQELTYFVFDMLHVNGHSLRNLSLLERKQYLAALLALRPPTTVRLSEHLESDGERVFEHACKIGAEGIISKRADGVYVKGRSSAWLKIKCYREQELVIGGFTLPSNGSYGIGALLLGYYKRGKTDKLIYAGRSGTGFTQATHKSLRDQLEKLRRDSSPFAPEPAPDRRGAHWVTPRLVAQISFATWTADNLVRQAAFKGLREDKPAKEVTREAPASDRAGEK</sequence>
<evidence type="ECO:0000256" key="5">
    <source>
        <dbReference type="SAM" id="MobiDB-lite"/>
    </source>
</evidence>
<dbReference type="GO" id="GO:0016874">
    <property type="term" value="F:ligase activity"/>
    <property type="evidence" value="ECO:0007669"/>
    <property type="project" value="UniProtKB-KW"/>
</dbReference>
<feature type="region of interest" description="Disordered" evidence="5">
    <location>
        <begin position="329"/>
        <end position="349"/>
    </location>
</feature>
<protein>
    <recommendedName>
        <fullName evidence="2">DNA ligase (ATP)</fullName>
        <ecNumber evidence="2">6.5.1.1</ecNumber>
    </recommendedName>
</protein>
<dbReference type="EMBL" id="JBHSPH010000004">
    <property type="protein sequence ID" value="MFC5863253.1"/>
    <property type="molecule type" value="Genomic_DNA"/>
</dbReference>
<dbReference type="Gene3D" id="3.30.1490.70">
    <property type="match status" value="1"/>
</dbReference>
<dbReference type="InterPro" id="IPR012340">
    <property type="entry name" value="NA-bd_OB-fold"/>
</dbReference>
<dbReference type="CDD" id="cd07971">
    <property type="entry name" value="OBF_DNA_ligase_LigD"/>
    <property type="match status" value="1"/>
</dbReference>
<evidence type="ECO:0000313" key="8">
    <source>
        <dbReference type="Proteomes" id="UP001596091"/>
    </source>
</evidence>
<keyword evidence="3 7" id="KW-0436">Ligase</keyword>
<comment type="caution">
    <text evidence="7">The sequence shown here is derived from an EMBL/GenBank/DDBJ whole genome shotgun (WGS) entry which is preliminary data.</text>
</comment>
<reference evidence="8" key="1">
    <citation type="journal article" date="2019" name="Int. J. Syst. Evol. Microbiol.">
        <title>The Global Catalogue of Microorganisms (GCM) 10K type strain sequencing project: providing services to taxonomists for standard genome sequencing and annotation.</title>
        <authorList>
            <consortium name="The Broad Institute Genomics Platform"/>
            <consortium name="The Broad Institute Genome Sequencing Center for Infectious Disease"/>
            <person name="Wu L."/>
            <person name="Ma J."/>
        </authorList>
    </citation>
    <scope>NUCLEOTIDE SEQUENCE [LARGE SCALE GENOMIC DNA]</scope>
    <source>
        <strain evidence="8">JCM 4087</strain>
    </source>
</reference>
<evidence type="ECO:0000256" key="3">
    <source>
        <dbReference type="ARBA" id="ARBA00022598"/>
    </source>
</evidence>
<dbReference type="Pfam" id="PF01068">
    <property type="entry name" value="DNA_ligase_A_M"/>
    <property type="match status" value="1"/>
</dbReference>
<name>A0ABW1EGN6_9BACT</name>
<comment type="similarity">
    <text evidence="1">Belongs to the ATP-dependent DNA ligase family.</text>
</comment>
<dbReference type="NCBIfam" id="TIGR02779">
    <property type="entry name" value="NHEJ_ligase_lig"/>
    <property type="match status" value="1"/>
</dbReference>
<dbReference type="Proteomes" id="UP001596091">
    <property type="component" value="Unassembled WGS sequence"/>
</dbReference>
<dbReference type="PANTHER" id="PTHR45674">
    <property type="entry name" value="DNA LIGASE 1/3 FAMILY MEMBER"/>
    <property type="match status" value="1"/>
</dbReference>
<dbReference type="Gene3D" id="2.40.50.140">
    <property type="entry name" value="Nucleic acid-binding proteins"/>
    <property type="match status" value="1"/>
</dbReference>
<evidence type="ECO:0000256" key="1">
    <source>
        <dbReference type="ARBA" id="ARBA00007572"/>
    </source>
</evidence>
<dbReference type="RefSeq" id="WP_263341515.1">
    <property type="nucleotide sequence ID" value="NZ_JAGSYH010000007.1"/>
</dbReference>
<organism evidence="7 8">
    <name type="scientific">Acidicapsa dinghuensis</name>
    <dbReference type="NCBI Taxonomy" id="2218256"/>
    <lineage>
        <taxon>Bacteria</taxon>
        <taxon>Pseudomonadati</taxon>
        <taxon>Acidobacteriota</taxon>
        <taxon>Terriglobia</taxon>
        <taxon>Terriglobales</taxon>
        <taxon>Acidobacteriaceae</taxon>
        <taxon>Acidicapsa</taxon>
    </lineage>
</organism>
<proteinExistence type="inferred from homology"/>
<dbReference type="PANTHER" id="PTHR45674:SF4">
    <property type="entry name" value="DNA LIGASE 1"/>
    <property type="match status" value="1"/>
</dbReference>